<dbReference type="GO" id="GO:0003677">
    <property type="term" value="F:DNA binding"/>
    <property type="evidence" value="ECO:0007669"/>
    <property type="project" value="InterPro"/>
</dbReference>
<dbReference type="AlphaFoldDB" id="A0A3R7FNY4"/>
<dbReference type="GO" id="GO:0005524">
    <property type="term" value="F:ATP binding"/>
    <property type="evidence" value="ECO:0007669"/>
    <property type="project" value="InterPro"/>
</dbReference>
<feature type="region of interest" description="Disordered" evidence="1">
    <location>
        <begin position="1"/>
        <end position="53"/>
    </location>
</feature>
<dbReference type="PANTHER" id="PTHR33418">
    <property type="entry name" value="HELICASE-ASSOCIATED"/>
    <property type="match status" value="1"/>
</dbReference>
<evidence type="ECO:0000256" key="1">
    <source>
        <dbReference type="SAM" id="MobiDB-lite"/>
    </source>
</evidence>
<proteinExistence type="predicted"/>
<dbReference type="GO" id="GO:0016787">
    <property type="term" value="F:hydrolase activity"/>
    <property type="evidence" value="ECO:0007669"/>
    <property type="project" value="InterPro"/>
</dbReference>
<dbReference type="PANTHER" id="PTHR33418:SF1">
    <property type="entry name" value="HELICASE-ASSOCIATED DOMAIN-CONTAINING PROTEIN"/>
    <property type="match status" value="1"/>
</dbReference>
<dbReference type="GO" id="GO:0004386">
    <property type="term" value="F:helicase activity"/>
    <property type="evidence" value="ECO:0007669"/>
    <property type="project" value="UniProtKB-KW"/>
</dbReference>
<feature type="region of interest" description="Disordered" evidence="1">
    <location>
        <begin position="65"/>
        <end position="84"/>
    </location>
</feature>
<dbReference type="SUPFAM" id="SSF52540">
    <property type="entry name" value="P-loop containing nucleoside triphosphate hydrolases"/>
    <property type="match status" value="1"/>
</dbReference>
<dbReference type="EMBL" id="JNAD02000013">
    <property type="protein sequence ID" value="RKM92527.1"/>
    <property type="molecule type" value="Genomic_DNA"/>
</dbReference>
<dbReference type="Pfam" id="PF03457">
    <property type="entry name" value="HA"/>
    <property type="match status" value="4"/>
</dbReference>
<comment type="caution">
    <text evidence="4">The sequence shown here is derived from an EMBL/GenBank/DDBJ whole genome shotgun (WGS) entry which is preliminary data.</text>
</comment>
<dbReference type="Gene3D" id="3.40.50.300">
    <property type="entry name" value="P-loop containing nucleotide triphosphate hydrolases"/>
    <property type="match status" value="2"/>
</dbReference>
<name>A0A3R7FNY4_9ACTN</name>
<keyword evidence="4" id="KW-0547">Nucleotide-binding</keyword>
<dbReference type="PROSITE" id="PS51192">
    <property type="entry name" value="HELICASE_ATP_BIND_1"/>
    <property type="match status" value="1"/>
</dbReference>
<dbReference type="InterPro" id="IPR001650">
    <property type="entry name" value="Helicase_C-like"/>
</dbReference>
<organism evidence="4 5">
    <name type="scientific">Streptomyces xinghaiensis</name>
    <dbReference type="NCBI Taxonomy" id="1038928"/>
    <lineage>
        <taxon>Bacteria</taxon>
        <taxon>Bacillati</taxon>
        <taxon>Actinomycetota</taxon>
        <taxon>Actinomycetes</taxon>
        <taxon>Kitasatosporales</taxon>
        <taxon>Streptomycetaceae</taxon>
        <taxon>Streptomyces</taxon>
    </lineage>
</organism>
<protein>
    <submittedName>
        <fullName evidence="4">Helicase</fullName>
    </submittedName>
</protein>
<evidence type="ECO:0000259" key="2">
    <source>
        <dbReference type="PROSITE" id="PS51192"/>
    </source>
</evidence>
<dbReference type="PROSITE" id="PS51194">
    <property type="entry name" value="HELICASE_CTER"/>
    <property type="match status" value="1"/>
</dbReference>
<dbReference type="Proteomes" id="UP000028058">
    <property type="component" value="Unassembled WGS sequence"/>
</dbReference>
<evidence type="ECO:0000313" key="5">
    <source>
        <dbReference type="Proteomes" id="UP000028058"/>
    </source>
</evidence>
<dbReference type="SMART" id="SM00487">
    <property type="entry name" value="DEXDc"/>
    <property type="match status" value="1"/>
</dbReference>
<dbReference type="InterPro" id="IPR014001">
    <property type="entry name" value="Helicase_ATP-bd"/>
</dbReference>
<dbReference type="InterPro" id="IPR006935">
    <property type="entry name" value="Helicase/UvrB_N"/>
</dbReference>
<dbReference type="Pfam" id="PF00271">
    <property type="entry name" value="Helicase_C"/>
    <property type="match status" value="1"/>
</dbReference>
<dbReference type="Gene3D" id="6.10.140.530">
    <property type="match status" value="4"/>
</dbReference>
<dbReference type="Pfam" id="PF04851">
    <property type="entry name" value="ResIII"/>
    <property type="match status" value="1"/>
</dbReference>
<sequence>MGPPPAAPGRQLPPGLQPRSPCRLCGRPGPSIRHSPDGRFSHPDTTGAWPARQHCGPCRRRLRHGPAAREGGGAPGRACAHCGRGDAVTTPSTTVHDAPPLWPHQREAVEAAVAELRVADRTTVVMACGTGKTRVAGETALRLAGHGPGRFLYSAPCLELLSQTLREWRRAFGTSAWGRVIAVCSDKDLGRHRPDLGAEQAVVTRDAAELAELARSSDRLTVVTTYQSVGVISAAHCAHGLAPFDLAIADESHRTAGAQAKPWAAVHDARLLGARRRLSLTATPRLVAGDDVISMDNEKVYGRVSYELNFGKAIDLGLLATYRTVVPVVTDEQVREAAAAIRARPKFFQVGSTAVSPSVLATQIAVLRAAHTYGIRKMITYHNRVSAAAWYSKTLLKAADLLPAGERPEQVWAGHVHGGQSPAERREILVRLRDNDGVTVVSNARVLTEGVDVPEADGVAFIDPRNSVIDTAQALGRALRLGDRTERKIATVLIPVHLSPGQDAEAALDNSSFAPVWQVVRALAAHDETLAARLTKLRRHLGSGKGQLDAAGRLHLPEWLHITGIPVPDGFAAAVNVQMIRSTTSSWEELLGACTAFHSEYGHLRVPPDHVTPSGFPLYERLCTVRYRRKKGTLDPRREAQLNKLGIIWEPVEEKNRRFHDALRAFREEHGHLRVPQSYKTEGKDSINLGASVVNLRTRYTKGELSDGEIEFYESLGMVWRCRATPTTWEQFLSDLEEYKKTNGHLDIPFSYTTPGPNARKLGRQVDAHRRKETEGELGPEDRSALEKIGFVWDAREFRYQRFLSVLRDFKERYGHVNVPQKYVTPEPEKLALGMWVANRKRDHKKGILSPSRVRDLLGIGVELPGKERPS</sequence>
<reference evidence="4 5" key="1">
    <citation type="journal article" date="2014" name="Genome Announc.">
        <title>Draft Genome Sequence of Streptomyces fradiae ATCC 19609, a Strain Highly Sensitive to Antibiotics.</title>
        <authorList>
            <person name="Bekker O.B."/>
            <person name="Klimina K.M."/>
            <person name="Vatlin A.A."/>
            <person name="Zakharevich N.V."/>
            <person name="Kasianov A.S."/>
            <person name="Danilenko V.N."/>
        </authorList>
    </citation>
    <scope>NUCLEOTIDE SEQUENCE [LARGE SCALE GENOMIC DNA]</scope>
    <source>
        <strain evidence="4 5">ATCC 19609</strain>
    </source>
</reference>
<evidence type="ECO:0000259" key="3">
    <source>
        <dbReference type="PROSITE" id="PS51194"/>
    </source>
</evidence>
<keyword evidence="4" id="KW-0347">Helicase</keyword>
<dbReference type="InterPro" id="IPR005114">
    <property type="entry name" value="Helicase_assoc"/>
</dbReference>
<dbReference type="InterPro" id="IPR027417">
    <property type="entry name" value="P-loop_NTPase"/>
</dbReference>
<dbReference type="CDD" id="cd18785">
    <property type="entry name" value="SF2_C"/>
    <property type="match status" value="1"/>
</dbReference>
<evidence type="ECO:0000313" key="4">
    <source>
        <dbReference type="EMBL" id="RKM92527.1"/>
    </source>
</evidence>
<accession>A0A3R7FNY4</accession>
<gene>
    <name evidence="4" type="ORF">SFRA_024325</name>
</gene>
<dbReference type="SMART" id="SM00490">
    <property type="entry name" value="HELICc"/>
    <property type="match status" value="1"/>
</dbReference>
<feature type="domain" description="Helicase ATP-binding" evidence="2">
    <location>
        <begin position="113"/>
        <end position="302"/>
    </location>
</feature>
<feature type="domain" description="Helicase C-terminal" evidence="3">
    <location>
        <begin position="374"/>
        <end position="538"/>
    </location>
</feature>
<keyword evidence="4" id="KW-0378">Hydrolase</keyword>
<keyword evidence="5" id="KW-1185">Reference proteome</keyword>
<keyword evidence="4" id="KW-0067">ATP-binding</keyword>